<sequence>MRTLHLTVYDPVRKVSTRVIRRKLAPQIVVVATFLVSDLMHELILFYIGRKIPIGSSYASVFNGVCLAIEFAVKKEVNGKLRQPRIVTMSVVVAAFSLAISVWQFMLVVLKHLERGALSNNRGSSVNSQK</sequence>
<keyword evidence="1" id="KW-1133">Transmembrane helix</keyword>
<keyword evidence="2" id="KW-0012">Acyltransferase</keyword>
<organism evidence="2 3">
    <name type="scientific">Tripterygium wilfordii</name>
    <name type="common">Thunder God vine</name>
    <dbReference type="NCBI Taxonomy" id="458696"/>
    <lineage>
        <taxon>Eukaryota</taxon>
        <taxon>Viridiplantae</taxon>
        <taxon>Streptophyta</taxon>
        <taxon>Embryophyta</taxon>
        <taxon>Tracheophyta</taxon>
        <taxon>Spermatophyta</taxon>
        <taxon>Magnoliopsida</taxon>
        <taxon>eudicotyledons</taxon>
        <taxon>Gunneridae</taxon>
        <taxon>Pentapetalae</taxon>
        <taxon>rosids</taxon>
        <taxon>fabids</taxon>
        <taxon>Celastrales</taxon>
        <taxon>Celastraceae</taxon>
        <taxon>Tripterygium</taxon>
    </lineage>
</organism>
<keyword evidence="1" id="KW-0472">Membrane</keyword>
<reference evidence="2 3" key="1">
    <citation type="journal article" date="2020" name="Nat. Commun.">
        <title>Genome of Tripterygium wilfordii and identification of cytochrome P450 involved in triptolide biosynthesis.</title>
        <authorList>
            <person name="Tu L."/>
            <person name="Su P."/>
            <person name="Zhang Z."/>
            <person name="Gao L."/>
            <person name="Wang J."/>
            <person name="Hu T."/>
            <person name="Zhou J."/>
            <person name="Zhang Y."/>
            <person name="Zhao Y."/>
            <person name="Liu Y."/>
            <person name="Song Y."/>
            <person name="Tong Y."/>
            <person name="Lu Y."/>
            <person name="Yang J."/>
            <person name="Xu C."/>
            <person name="Jia M."/>
            <person name="Peters R.J."/>
            <person name="Huang L."/>
            <person name="Gao W."/>
        </authorList>
    </citation>
    <scope>NUCLEOTIDE SEQUENCE [LARGE SCALE GENOMIC DNA]</scope>
    <source>
        <strain evidence="3">cv. XIE 37</strain>
        <tissue evidence="2">Leaf</tissue>
    </source>
</reference>
<keyword evidence="1" id="KW-0812">Transmembrane</keyword>
<gene>
    <name evidence="2" type="ORF">HS088_TW01G00354</name>
</gene>
<feature type="transmembrane region" description="Helical" evidence="1">
    <location>
        <begin position="85"/>
        <end position="106"/>
    </location>
</feature>
<accession>A0A7J7E1G1</accession>
<dbReference type="InterPro" id="IPR044851">
    <property type="entry name" value="Wax_synthase"/>
</dbReference>
<evidence type="ECO:0000313" key="2">
    <source>
        <dbReference type="EMBL" id="KAF5752445.1"/>
    </source>
</evidence>
<dbReference type="GO" id="GO:0008374">
    <property type="term" value="F:O-acyltransferase activity"/>
    <property type="evidence" value="ECO:0007669"/>
    <property type="project" value="InterPro"/>
</dbReference>
<dbReference type="OrthoDB" id="1077582at2759"/>
<protein>
    <submittedName>
        <fullName evidence="2">Long-chain-alcohol O-fatty-acyltransferase-like</fullName>
    </submittedName>
</protein>
<comment type="caution">
    <text evidence="2">The sequence shown here is derived from an EMBL/GenBank/DDBJ whole genome shotgun (WGS) entry which is preliminary data.</text>
</comment>
<keyword evidence="3" id="KW-1185">Reference proteome</keyword>
<evidence type="ECO:0000313" key="3">
    <source>
        <dbReference type="Proteomes" id="UP000593562"/>
    </source>
</evidence>
<feature type="transmembrane region" description="Helical" evidence="1">
    <location>
        <begin position="54"/>
        <end position="73"/>
    </location>
</feature>
<evidence type="ECO:0000256" key="1">
    <source>
        <dbReference type="SAM" id="Phobius"/>
    </source>
</evidence>
<name>A0A7J7E1G1_TRIWF</name>
<proteinExistence type="predicted"/>
<dbReference type="EMBL" id="JAAARO010000001">
    <property type="protein sequence ID" value="KAF5752445.1"/>
    <property type="molecule type" value="Genomic_DNA"/>
</dbReference>
<dbReference type="AlphaFoldDB" id="A0A7J7E1G1"/>
<dbReference type="PANTHER" id="PTHR31595">
    <property type="entry name" value="LONG-CHAIN-ALCOHOL O-FATTY-ACYLTRANSFERASE 3-RELATED"/>
    <property type="match status" value="1"/>
</dbReference>
<dbReference type="Proteomes" id="UP000593562">
    <property type="component" value="Unassembled WGS sequence"/>
</dbReference>
<dbReference type="InParanoid" id="A0A7J7E1G1"/>
<feature type="transmembrane region" description="Helical" evidence="1">
    <location>
        <begin position="28"/>
        <end position="48"/>
    </location>
</feature>
<keyword evidence="2" id="KW-0808">Transferase</keyword>
<dbReference type="GO" id="GO:0006629">
    <property type="term" value="P:lipid metabolic process"/>
    <property type="evidence" value="ECO:0007669"/>
    <property type="project" value="InterPro"/>
</dbReference>
<dbReference type="PANTHER" id="PTHR31595:SF38">
    <property type="entry name" value="MBOAT (MEMBRANE BOUND O-ACYL TRANSFERASE) FAMILY PROTEIN"/>
    <property type="match status" value="1"/>
</dbReference>